<comment type="similarity">
    <text evidence="1 5">Belongs to the peptidase S8 family.</text>
</comment>
<feature type="domain" description="SLH" evidence="9">
    <location>
        <begin position="1956"/>
        <end position="2015"/>
    </location>
</feature>
<dbReference type="Pfam" id="PF13715">
    <property type="entry name" value="CarbopepD_reg_2"/>
    <property type="match status" value="1"/>
</dbReference>
<feature type="chain" id="PRO_5047212721" evidence="7">
    <location>
        <begin position="29"/>
        <end position="2015"/>
    </location>
</feature>
<evidence type="ECO:0000256" key="1">
    <source>
        <dbReference type="ARBA" id="ARBA00011073"/>
    </source>
</evidence>
<evidence type="ECO:0000256" key="4">
    <source>
        <dbReference type="ARBA" id="ARBA00022825"/>
    </source>
</evidence>
<feature type="active site" description="Charge relay system" evidence="5">
    <location>
        <position position="252"/>
    </location>
</feature>
<reference evidence="10 11" key="1">
    <citation type="submission" date="2021-06" db="EMBL/GenBank/DDBJ databases">
        <authorList>
            <person name="Sun Q."/>
            <person name="Li D."/>
        </authorList>
    </citation>
    <scope>NUCLEOTIDE SEQUENCE [LARGE SCALE GENOMIC DNA]</scope>
    <source>
        <strain evidence="10 11">MSJ-40</strain>
    </source>
</reference>
<protein>
    <submittedName>
        <fullName evidence="10">S8 family serine peptidase</fullName>
    </submittedName>
</protein>
<evidence type="ECO:0000256" key="3">
    <source>
        <dbReference type="ARBA" id="ARBA00022801"/>
    </source>
</evidence>
<keyword evidence="2 5" id="KW-0645">Protease</keyword>
<evidence type="ECO:0000259" key="8">
    <source>
        <dbReference type="PROSITE" id="PS50853"/>
    </source>
</evidence>
<evidence type="ECO:0000256" key="7">
    <source>
        <dbReference type="SAM" id="SignalP"/>
    </source>
</evidence>
<name>A0ABS6E2F8_9FIRM</name>
<evidence type="ECO:0000256" key="5">
    <source>
        <dbReference type="PROSITE-ProRule" id="PRU01240"/>
    </source>
</evidence>
<evidence type="ECO:0000313" key="11">
    <source>
        <dbReference type="Proteomes" id="UP000749471"/>
    </source>
</evidence>
<keyword evidence="7" id="KW-0732">Signal</keyword>
<dbReference type="Pfam" id="PF00082">
    <property type="entry name" value="Peptidase_S8"/>
    <property type="match status" value="1"/>
</dbReference>
<dbReference type="PANTHER" id="PTHR43399">
    <property type="entry name" value="SUBTILISIN-RELATED"/>
    <property type="match status" value="1"/>
</dbReference>
<dbReference type="InterPro" id="IPR022398">
    <property type="entry name" value="Peptidase_S8_His-AS"/>
</dbReference>
<keyword evidence="3 5" id="KW-0378">Hydrolase</keyword>
<gene>
    <name evidence="10" type="ORF">KQI42_03085</name>
</gene>
<dbReference type="InterPro" id="IPR023827">
    <property type="entry name" value="Peptidase_S8_Asp-AS"/>
</dbReference>
<dbReference type="Pfam" id="PF00395">
    <property type="entry name" value="SLH"/>
    <property type="match status" value="3"/>
</dbReference>
<evidence type="ECO:0000313" key="10">
    <source>
        <dbReference type="EMBL" id="MBU5436977.1"/>
    </source>
</evidence>
<feature type="coiled-coil region" evidence="6">
    <location>
        <begin position="1066"/>
        <end position="1119"/>
    </location>
</feature>
<dbReference type="Pfam" id="PF09136">
    <property type="entry name" value="Glucodextran_B"/>
    <property type="match status" value="1"/>
</dbReference>
<dbReference type="NCBIfam" id="NF038128">
    <property type="entry name" value="choice_anch_J"/>
    <property type="match status" value="1"/>
</dbReference>
<dbReference type="PROSITE" id="PS51272">
    <property type="entry name" value="SLH"/>
    <property type="match status" value="2"/>
</dbReference>
<comment type="caution">
    <text evidence="10">The sequence shown here is derived from an EMBL/GenBank/DDBJ whole genome shotgun (WGS) entry which is preliminary data.</text>
</comment>
<accession>A0ABS6E2F8</accession>
<sequence length="2015" mass="228428">MAKNIVKNKRLFTFILSLLLFFSSSVSLGNSPLVNAEDTVIDEEIFDSFLTDEYVGVIVYLKEQLDFKEVEQSPDNKYEVVGSLKEIAETTQEDILTYIERQKEKGNVIEYHPYYIINAIYVNATEEVITKLSKMKEVDRIFENSLLERDTLQPISENRSVMLRSARYIVEDNVEWNIKQIGADKVWDEFGVDGNGVVVGIIDSGVDWEHEALKEKWRGYNPNDPFNPNPIGNWFDAVSGKEMPYDEPGDYHGSHVTGTILGQDKNGENKIGVAPGAKWIAAKAFNKQGGYPSWILAAGEWMLAPNGDPSLAPDIINNSWTTNTKNKDGIDEWYRPMVQAWKAAGIMPIFATGNDTSRNGAKVGSVGIPANYPESFSVGAVDKNNALCKFSKRGPSTYEGEYIKPEIVAPGEDIRSSIIGGYAGGWQGTSMATPHVTGTAALILSANRNLSIEDIENILIDTATPLTDTNYKESPNQGYGYGLVNAYEAVKSIYDKKSTATVKGKVLGQAIRSGNKNIIHEPLEYIFGDIAPMEARVKNDITIKEVQLLIKSNDQWIPIPMTMESGSLTDGIYKVNVPNEYLRDSNFTYKIKAVDYKNNVLETKEYNVEKSFGILPDKYETDFSKYPVGWTFDGDWQWGRPNSLPYIYSDRNMIGTNLSGKYSRDTTSTLEMPPIDLRESNYENVVLKISHYREFDLLNDVARILISNDNKQTWQELSSFAGQRNYYWQEMNFLEDMCIDLTNYIGCKNPVYIKFQLTSTDHDGNYGEGWYLDNVKLVGTDNEPPNPPKSLKANTYPTGVVLNWTAPWSDDVASYRIYRSLGVDKDYELVGESFSRNFIDMSVEEDNTYYYKVTAVDIFGNESIPSIREASVTIEFLQNNIYFSDFEEDNGGFTSDGENNHWEWGEPKRSAPAEAFTGTKAWATNLLGKYYPNSNAWIETPEIQLPKDTTSYLNFHHWLNIWIEEESKIYISEKTEEGWSDWNPLGSTFSTTFNEKNWKEENISLQDYEGMTIKLRFILHSEEKETSVSGWYIDDVLIYSEKVVEVENESVELDNKDLELDEKIDLNEEEIESNTEETEVNNSDEELEINDEKTEVENLEEINKEETEISSEEMELEDEEVGIDNESLELDIEDSTEGLPKKTLFKSMVLLEDSKVFDNYKEFKEVEKKEKQQLDETIEEKNIVPVDAKITILETGNSTRTNLKDGSYEISTLIDKNGETLTLKVEAYGYSPQEVKVNFDPNKIVEKDFILEESAATCIKGRVINSVNKQPIKDAYITIKENRGFNPISTDENGNFEIENIIQGRYTLVIEKMGYKRKEITLNVEDNMTAIEDICLSKSNQFSWEIGYDDGSHERAVVGNSSDKRPAGAAIRITPSEYGKILGTNIYFTDKAFPIPGGNKIGVAIYTADDKGKPASMYEAPIFFEIKRGEWNYLDLSSLDFYTDKDFFIATVQDNIKDFMPAIGVDDDTILDNRSFMHMNEVFLDISHSMGTGKAGTLMIRGVMGYDMGVPQIISDKSTIYTREEIFSLNISTNMESHIKLYKKDQLIKEEPSINGDFSVDVNLEEGINEFKLTTSKNGKEIETDSITLIKDTISPIITITNPVDKSIYNNNKVLVKGSIEDEWLEEVTVNGKIVKLDNENNFIEELLLEEGKHNIEIIAKDKAGNISIESIEITVKLPIKEEEDDNRRDEESTISKKEDNVIENNKDTFMEVTLSNTSASIKDKEGKVELNIEKGTFDKLTKVRLDIVDEKTISKAEESDLNRISEVIEISLVPTNKLNKPMLANFKLKQSSIEGKNKELLGVYRLDEKTDSWKYIGGKVDDKNNTITVKLNKSGKYTVMESTKTFKDIEKHWGKYEIQIMAAKQIIEGTDGINYKPNKEVTKAEFIKMLVSTLGVEEINPSEQWYIGYMNAALETGLINEKVKDPNSIITREEMGVIIAKGLEYLDKEKTISKEIPFKDLTNLSKDSIEYISVIYKNGIIEGRTEDTFVPEASATKAEAATVIYRLLKVLEEI</sequence>
<dbReference type="PROSITE" id="PS00138">
    <property type="entry name" value="SUBTILASE_SER"/>
    <property type="match status" value="1"/>
</dbReference>
<dbReference type="PROSITE" id="PS00137">
    <property type="entry name" value="SUBTILASE_HIS"/>
    <property type="match status" value="1"/>
</dbReference>
<proteinExistence type="inferred from homology"/>
<feature type="active site" description="Charge relay system" evidence="5">
    <location>
        <position position="430"/>
    </location>
</feature>
<dbReference type="PROSITE" id="PS50853">
    <property type="entry name" value="FN3"/>
    <property type="match status" value="1"/>
</dbReference>
<keyword evidence="11" id="KW-1185">Reference proteome</keyword>
<dbReference type="InterPro" id="IPR000209">
    <property type="entry name" value="Peptidase_S8/S53_dom"/>
</dbReference>
<dbReference type="PROSITE" id="PS00136">
    <property type="entry name" value="SUBTILASE_ASP"/>
    <property type="match status" value="1"/>
</dbReference>
<dbReference type="EMBL" id="JAHLPM010000002">
    <property type="protein sequence ID" value="MBU5436977.1"/>
    <property type="molecule type" value="Genomic_DNA"/>
</dbReference>
<dbReference type="InterPro" id="IPR023828">
    <property type="entry name" value="Peptidase_S8_Ser-AS"/>
</dbReference>
<dbReference type="InterPro" id="IPR003961">
    <property type="entry name" value="FN3_dom"/>
</dbReference>
<keyword evidence="6" id="KW-0175">Coiled coil</keyword>
<dbReference type="Proteomes" id="UP000749471">
    <property type="component" value="Unassembled WGS sequence"/>
</dbReference>
<feature type="domain" description="Fibronectin type-III" evidence="8">
    <location>
        <begin position="784"/>
        <end position="877"/>
    </location>
</feature>
<evidence type="ECO:0000259" key="9">
    <source>
        <dbReference type="PROSITE" id="PS51272"/>
    </source>
</evidence>
<organism evidence="10 11">
    <name type="scientific">Tissierella simiarum</name>
    <dbReference type="NCBI Taxonomy" id="2841534"/>
    <lineage>
        <taxon>Bacteria</taxon>
        <taxon>Bacillati</taxon>
        <taxon>Bacillota</taxon>
        <taxon>Tissierellia</taxon>
        <taxon>Tissierellales</taxon>
        <taxon>Tissierellaceae</taxon>
        <taxon>Tissierella</taxon>
    </lineage>
</organism>
<dbReference type="RefSeq" id="WP_216516637.1">
    <property type="nucleotide sequence ID" value="NZ_JAHLPM010000002.1"/>
</dbReference>
<feature type="active site" description="Charge relay system" evidence="5">
    <location>
        <position position="203"/>
    </location>
</feature>
<evidence type="ECO:0000256" key="6">
    <source>
        <dbReference type="SAM" id="Coils"/>
    </source>
</evidence>
<evidence type="ECO:0000256" key="2">
    <source>
        <dbReference type="ARBA" id="ARBA00022670"/>
    </source>
</evidence>
<dbReference type="PANTHER" id="PTHR43399:SF4">
    <property type="entry name" value="CELL WALL-ASSOCIATED PROTEASE"/>
    <property type="match status" value="1"/>
</dbReference>
<dbReference type="InterPro" id="IPR051048">
    <property type="entry name" value="Peptidase_S8/S53_subtilisin"/>
</dbReference>
<keyword evidence="4 5" id="KW-0720">Serine protease</keyword>
<dbReference type="SMART" id="SM00060">
    <property type="entry name" value="FN3"/>
    <property type="match status" value="1"/>
</dbReference>
<dbReference type="PROSITE" id="PS51892">
    <property type="entry name" value="SUBTILASE"/>
    <property type="match status" value="1"/>
</dbReference>
<feature type="signal peptide" evidence="7">
    <location>
        <begin position="1"/>
        <end position="28"/>
    </location>
</feature>
<feature type="domain" description="SLH" evidence="9">
    <location>
        <begin position="1842"/>
        <end position="1905"/>
    </location>
</feature>
<dbReference type="InterPro" id="IPR001119">
    <property type="entry name" value="SLH_dom"/>
</dbReference>